<keyword evidence="3" id="KW-1185">Reference proteome</keyword>
<sequence length="312" mass="35173">MNSYCSFSHSAELACRVPGLGPTFGQLALVFWAWFLQQKCAIISLIDADSRSVREAFEVVLSLWFVEVLVYNADQPVSWLPTNFTDICRKVFCGRLDEPSPKWERVIPGMVERGKGTILFTGCSASLNGIFALRSLSQCLAREFQPQGVHIAHVMAHLANCRRPSTSSCQRTSVGEQQQQSIVGEVMDPDSLAQTYWHMRFQDQTAWTLEIDLRPSNSHPQILLNSSLSTAKSLIILWLADIYVVDKGFFFNGNGTGFAWMIQGGLRVLFLDTHSFHLLLNFLLGVLLFLNNNFISFYLSFILIKNLSQGKY</sequence>
<evidence type="ECO:0000313" key="2">
    <source>
        <dbReference type="EMBL" id="KAJ9177226.1"/>
    </source>
</evidence>
<keyword evidence="1" id="KW-0472">Membrane</keyword>
<dbReference type="SUPFAM" id="SSF51735">
    <property type="entry name" value="NAD(P)-binding Rossmann-fold domains"/>
    <property type="match status" value="1"/>
</dbReference>
<dbReference type="PANTHER" id="PTHR43431:SF1">
    <property type="entry name" value="OS08G0476300 PROTEIN"/>
    <property type="match status" value="1"/>
</dbReference>
<dbReference type="EMBL" id="JARPOI010000007">
    <property type="protein sequence ID" value="KAJ9177226.1"/>
    <property type="molecule type" value="Genomic_DNA"/>
</dbReference>
<dbReference type="Proteomes" id="UP001174677">
    <property type="component" value="Chromosome 7"/>
</dbReference>
<evidence type="ECO:0000256" key="1">
    <source>
        <dbReference type="SAM" id="Phobius"/>
    </source>
</evidence>
<feature type="transmembrane region" description="Helical" evidence="1">
    <location>
        <begin position="278"/>
        <end position="304"/>
    </location>
</feature>
<organism evidence="2 3">
    <name type="scientific">Hevea brasiliensis</name>
    <name type="common">Para rubber tree</name>
    <name type="synonym">Siphonia brasiliensis</name>
    <dbReference type="NCBI Taxonomy" id="3981"/>
    <lineage>
        <taxon>Eukaryota</taxon>
        <taxon>Viridiplantae</taxon>
        <taxon>Streptophyta</taxon>
        <taxon>Embryophyta</taxon>
        <taxon>Tracheophyta</taxon>
        <taxon>Spermatophyta</taxon>
        <taxon>Magnoliopsida</taxon>
        <taxon>eudicotyledons</taxon>
        <taxon>Gunneridae</taxon>
        <taxon>Pentapetalae</taxon>
        <taxon>rosids</taxon>
        <taxon>fabids</taxon>
        <taxon>Malpighiales</taxon>
        <taxon>Euphorbiaceae</taxon>
        <taxon>Crotonoideae</taxon>
        <taxon>Micrandreae</taxon>
        <taxon>Hevea</taxon>
    </lineage>
</organism>
<keyword evidence="1" id="KW-1133">Transmembrane helix</keyword>
<dbReference type="InterPro" id="IPR036291">
    <property type="entry name" value="NAD(P)-bd_dom_sf"/>
</dbReference>
<evidence type="ECO:0000313" key="3">
    <source>
        <dbReference type="Proteomes" id="UP001174677"/>
    </source>
</evidence>
<accession>A0ABQ9MAA7</accession>
<dbReference type="PANTHER" id="PTHR43431">
    <property type="entry name" value="OXIDOREDUCTASE, SHORT CHAIN DEHYDROGENASE/REDUCTASE FAMILY (AFU_ORTHOLOGUE AFUA_5G14000)"/>
    <property type="match status" value="1"/>
</dbReference>
<comment type="caution">
    <text evidence="2">The sequence shown here is derived from an EMBL/GenBank/DDBJ whole genome shotgun (WGS) entry which is preliminary data.</text>
</comment>
<protein>
    <submittedName>
        <fullName evidence="2">Uncharacterized protein</fullName>
    </submittedName>
</protein>
<gene>
    <name evidence="2" type="ORF">P3X46_012464</name>
</gene>
<keyword evidence="1" id="KW-0812">Transmembrane</keyword>
<dbReference type="Gene3D" id="3.40.50.720">
    <property type="entry name" value="NAD(P)-binding Rossmann-like Domain"/>
    <property type="match status" value="1"/>
</dbReference>
<proteinExistence type="predicted"/>
<reference evidence="2" key="1">
    <citation type="journal article" date="2023" name="Plant Biotechnol. J.">
        <title>Chromosome-level wild Hevea brasiliensis genome provides new tools for genomic-assisted breeding and valuable loci to elevate rubber yield.</title>
        <authorList>
            <person name="Cheng H."/>
            <person name="Song X."/>
            <person name="Hu Y."/>
            <person name="Wu T."/>
            <person name="Yang Q."/>
            <person name="An Z."/>
            <person name="Feng S."/>
            <person name="Deng Z."/>
            <person name="Wu W."/>
            <person name="Zeng X."/>
            <person name="Tu M."/>
            <person name="Wang X."/>
            <person name="Huang H."/>
        </authorList>
    </citation>
    <scope>NUCLEOTIDE SEQUENCE</scope>
    <source>
        <strain evidence="2">MT/VB/25A 57/8</strain>
    </source>
</reference>
<name>A0ABQ9MAA7_HEVBR</name>